<sequence>MTTKAFLLTLTLGSALFSGAHAQYREDAGPWVLGEAQGRFEVGQLIGEDQFHQLDQWVVQIEDKKGAPTPRVEVRNRSLDCYVPARGCTIWLKKKLKTRVTISYDVLCPTPKEKINGLRPTDINNFWMASDPVDADKGLFDPKRYDGGFGSYDKMLGYYASTGGGKNSTTRMRRYPRTVEGEAAAHLALTDKDGQKDFLIKPDQRMSVQLVAFDDLIQYIVDGRLVYEISRDDEIQIERQDAKGKRIREAAAYDLDRFPVYKEGYFGFRMVGTHHIYSNFRVHELEPVAGEQLDREKVEVSSLDELREAATRSHQHVTMKPGTYTVGEIRDSKIAFHFSGSNNYFDLSGVTINMPIEVISAMSDNRGIESDRGNGQRRRNRDSRGTGTYVLSGNHITIKGGVFENTYPDGKNEVTDFGAYNRDRSNYPERGTTELRISGDDNRLIGCRMIVRGSFPYGYGNIYGIGSSPVLSLKKHCGIQITGNRSILDHCDLKMEAFGHAIYAQSGADQTTVRNTTVVGELRPSNDFYTEKHEDDLARRFDYQIQWPENVAGLAMPRDHMINLCEDAIRAYEKTGHFTVDNCRVDKTRGGIKLYLARSARISNCLVTDCVIESYSPPSRGTIVDSAGNAAYGPLLYLHMDSHHDARIELEVLPSEHSLGDHPLAAIKGHGHNITFTSADSSPPAVQRPIILGFLLRFDFLSVDFPDVPEGMEELFLNFAPDQCKASEITLNNRTPYAVVLGKDATNNRIESYGPIRDLGKSNRTRNIGSPSP</sequence>
<dbReference type="InterPro" id="IPR046217">
    <property type="entry name" value="DUF6250"/>
</dbReference>
<dbReference type="Pfam" id="PF19763">
    <property type="entry name" value="DUF6250"/>
    <property type="match status" value="1"/>
</dbReference>
<feature type="chain" id="PRO_5046911627" evidence="2">
    <location>
        <begin position="23"/>
        <end position="773"/>
    </location>
</feature>
<feature type="domain" description="DUF6250" evidence="3">
    <location>
        <begin position="85"/>
        <end position="233"/>
    </location>
</feature>
<dbReference type="Proteomes" id="UP001596472">
    <property type="component" value="Unassembled WGS sequence"/>
</dbReference>
<keyword evidence="2" id="KW-0732">Signal</keyword>
<dbReference type="InterPro" id="IPR011050">
    <property type="entry name" value="Pectin_lyase_fold/virulence"/>
</dbReference>
<dbReference type="Gene3D" id="2.60.120.200">
    <property type="match status" value="1"/>
</dbReference>
<dbReference type="EMBL" id="JBHTBS010000004">
    <property type="protein sequence ID" value="MFC7337582.1"/>
    <property type="molecule type" value="Genomic_DNA"/>
</dbReference>
<feature type="region of interest" description="Disordered" evidence="1">
    <location>
        <begin position="752"/>
        <end position="773"/>
    </location>
</feature>
<evidence type="ECO:0000259" key="3">
    <source>
        <dbReference type="Pfam" id="PF19763"/>
    </source>
</evidence>
<gene>
    <name evidence="4" type="ORF">ACFQY0_10370</name>
</gene>
<accession>A0ABW2L5I9</accession>
<evidence type="ECO:0000256" key="1">
    <source>
        <dbReference type="SAM" id="MobiDB-lite"/>
    </source>
</evidence>
<evidence type="ECO:0000313" key="4">
    <source>
        <dbReference type="EMBL" id="MFC7337582.1"/>
    </source>
</evidence>
<keyword evidence="5" id="KW-1185">Reference proteome</keyword>
<evidence type="ECO:0000256" key="2">
    <source>
        <dbReference type="SAM" id="SignalP"/>
    </source>
</evidence>
<comment type="caution">
    <text evidence="4">The sequence shown here is derived from an EMBL/GenBank/DDBJ whole genome shotgun (WGS) entry which is preliminary data.</text>
</comment>
<dbReference type="RefSeq" id="WP_379712000.1">
    <property type="nucleotide sequence ID" value="NZ_JBHTBS010000004.1"/>
</dbReference>
<feature type="signal peptide" evidence="2">
    <location>
        <begin position="1"/>
        <end position="22"/>
    </location>
</feature>
<protein>
    <submittedName>
        <fullName evidence="4">DUF6250 domain-containing protein</fullName>
    </submittedName>
</protein>
<feature type="region of interest" description="Disordered" evidence="1">
    <location>
        <begin position="366"/>
        <end position="387"/>
    </location>
</feature>
<organism evidence="4 5">
    <name type="scientific">Haloferula chungangensis</name>
    <dbReference type="NCBI Taxonomy" id="1048331"/>
    <lineage>
        <taxon>Bacteria</taxon>
        <taxon>Pseudomonadati</taxon>
        <taxon>Verrucomicrobiota</taxon>
        <taxon>Verrucomicrobiia</taxon>
        <taxon>Verrucomicrobiales</taxon>
        <taxon>Verrucomicrobiaceae</taxon>
        <taxon>Haloferula</taxon>
    </lineage>
</organism>
<evidence type="ECO:0000313" key="5">
    <source>
        <dbReference type="Proteomes" id="UP001596472"/>
    </source>
</evidence>
<name>A0ABW2L5I9_9BACT</name>
<reference evidence="5" key="1">
    <citation type="journal article" date="2019" name="Int. J. Syst. Evol. Microbiol.">
        <title>The Global Catalogue of Microorganisms (GCM) 10K type strain sequencing project: providing services to taxonomists for standard genome sequencing and annotation.</title>
        <authorList>
            <consortium name="The Broad Institute Genomics Platform"/>
            <consortium name="The Broad Institute Genome Sequencing Center for Infectious Disease"/>
            <person name="Wu L."/>
            <person name="Ma J."/>
        </authorList>
    </citation>
    <scope>NUCLEOTIDE SEQUENCE [LARGE SCALE GENOMIC DNA]</scope>
    <source>
        <strain evidence="5">CGMCC 4.1467</strain>
    </source>
</reference>
<dbReference type="SUPFAM" id="SSF51126">
    <property type="entry name" value="Pectin lyase-like"/>
    <property type="match status" value="1"/>
</dbReference>
<proteinExistence type="predicted"/>